<dbReference type="EMBL" id="JADQDK010000001">
    <property type="protein sequence ID" value="MBW0133908.1"/>
    <property type="molecule type" value="Genomic_DNA"/>
</dbReference>
<gene>
    <name evidence="1" type="ORF">I4I81_06530</name>
</gene>
<sequence>MVASRKRDNWVAVADEIRRRHGVEALPVAFNVSDRAAGLHVLTEIVGAAQYFATRAVRR</sequence>
<dbReference type="RefSeq" id="WP_218605368.1">
    <property type="nucleotide sequence ID" value="NZ_JADQDJ010000340.1"/>
</dbReference>
<dbReference type="Proteomes" id="UP000694287">
    <property type="component" value="Unassembled WGS sequence"/>
</dbReference>
<keyword evidence="2" id="KW-1185">Reference proteome</keyword>
<reference evidence="1 2" key="1">
    <citation type="submission" date="2020-11" db="EMBL/GenBank/DDBJ databases">
        <title>Pseudonocardia abyssalis sp. nov. and Pseudonocardia oceani sp. nov., description and phylogenomic analysis of two novel actinomycetes isolated from the deep Southern Ocean.</title>
        <authorList>
            <person name="Parra J."/>
        </authorList>
    </citation>
    <scope>NUCLEOTIDE SEQUENCE [LARGE SCALE GENOMIC DNA]</scope>
    <source>
        <strain evidence="1 2">KRD-168</strain>
    </source>
</reference>
<accession>A0ABS6UNS2</accession>
<evidence type="ECO:0000313" key="1">
    <source>
        <dbReference type="EMBL" id="MBW0133908.1"/>
    </source>
</evidence>
<name>A0ABS6UNS2_9PSEU</name>
<evidence type="ECO:0000313" key="2">
    <source>
        <dbReference type="Proteomes" id="UP000694287"/>
    </source>
</evidence>
<protein>
    <submittedName>
        <fullName evidence="1">Uncharacterized protein</fullName>
    </submittedName>
</protein>
<proteinExistence type="predicted"/>
<organism evidence="1 2">
    <name type="scientific">Pseudonocardia abyssalis</name>
    <dbReference type="NCBI Taxonomy" id="2792008"/>
    <lineage>
        <taxon>Bacteria</taxon>
        <taxon>Bacillati</taxon>
        <taxon>Actinomycetota</taxon>
        <taxon>Actinomycetes</taxon>
        <taxon>Pseudonocardiales</taxon>
        <taxon>Pseudonocardiaceae</taxon>
        <taxon>Pseudonocardia</taxon>
    </lineage>
</organism>
<comment type="caution">
    <text evidence="1">The sequence shown here is derived from an EMBL/GenBank/DDBJ whole genome shotgun (WGS) entry which is preliminary data.</text>
</comment>